<comment type="function">
    <text evidence="19">Glucosidase involved in the degradation of cellulosic biomass. Active on lichenan.</text>
</comment>
<keyword evidence="13" id="KW-0333">Golgi apparatus</keyword>
<dbReference type="GO" id="GO:0016485">
    <property type="term" value="P:protein processing"/>
    <property type="evidence" value="ECO:0007669"/>
    <property type="project" value="InterPro"/>
</dbReference>
<feature type="transmembrane region" description="Helical" evidence="22">
    <location>
        <begin position="752"/>
        <end position="773"/>
    </location>
</feature>
<dbReference type="VEuPathDB" id="FungiDB:H257_04528"/>
<dbReference type="GO" id="GO:0009251">
    <property type="term" value="P:glucan catabolic process"/>
    <property type="evidence" value="ECO:0007669"/>
    <property type="project" value="TreeGrafter"/>
</dbReference>
<gene>
    <name evidence="25" type="ORF">DYB35_006445</name>
</gene>
<feature type="chain" id="PRO_5018610545" description="glucan 1,3-beta-glucosidase" evidence="23">
    <location>
        <begin position="20"/>
        <end position="1005"/>
    </location>
</feature>
<dbReference type="InterPro" id="IPR000772">
    <property type="entry name" value="Ricin_B_lectin"/>
</dbReference>
<dbReference type="Gene3D" id="3.20.20.80">
    <property type="entry name" value="Glycosidases"/>
    <property type="match status" value="1"/>
</dbReference>
<dbReference type="EC" id="3.2.1.58" evidence="20"/>
<dbReference type="PANTHER" id="PTHR31297:SF34">
    <property type="entry name" value="GLUCAN 1,3-BETA-GLUCOSIDASE 2"/>
    <property type="match status" value="1"/>
</dbReference>
<dbReference type="InterPro" id="IPR006639">
    <property type="entry name" value="Preselin/SPP"/>
</dbReference>
<dbReference type="InterPro" id="IPR042524">
    <property type="entry name" value="Presenilin_C"/>
</dbReference>
<evidence type="ECO:0000256" key="19">
    <source>
        <dbReference type="ARBA" id="ARBA00037126"/>
    </source>
</evidence>
<dbReference type="EMBL" id="QUTG01002118">
    <property type="protein sequence ID" value="RHY97581.1"/>
    <property type="molecule type" value="Genomic_DNA"/>
</dbReference>
<feature type="transmembrane region" description="Helical" evidence="22">
    <location>
        <begin position="969"/>
        <end position="987"/>
    </location>
</feature>
<keyword evidence="17" id="KW-0961">Cell wall biogenesis/degradation</keyword>
<keyword evidence="7 22" id="KW-0812">Transmembrane</keyword>
<comment type="catalytic activity">
    <reaction evidence="18">
        <text>Successive hydrolysis of beta-D-glucose units from the non-reducing ends of (1-&gt;3)-beta-D-glucans, releasing alpha-glucose.</text>
        <dbReference type="EC" id="3.2.1.58"/>
    </reaction>
</comment>
<dbReference type="SUPFAM" id="SSF50370">
    <property type="entry name" value="Ricin B-like lectins"/>
    <property type="match status" value="2"/>
</dbReference>
<dbReference type="GO" id="GO:0009986">
    <property type="term" value="C:cell surface"/>
    <property type="evidence" value="ECO:0007669"/>
    <property type="project" value="TreeGrafter"/>
</dbReference>
<name>A0A3R6XDS5_APHAT</name>
<dbReference type="Gene3D" id="1.10.472.100">
    <property type="entry name" value="Presenilin"/>
    <property type="match status" value="1"/>
</dbReference>
<feature type="transmembrane region" description="Helical" evidence="22">
    <location>
        <begin position="936"/>
        <end position="963"/>
    </location>
</feature>
<sequence length="1005" mass="110985">SSMRLVLLPLLVACGVVTSSNHVQVGIRSGSVKSRGVNIGGWLLAEHWMTSDEGIWKGLSSNVTGRGEYAVMQALGPFEGNARFTRHWDTFITEYDIQQIATAAKLNTIRVPVGYWIQGCGHLTGAMWEHVSGLPYLDKLIRRWAKTHNVAVLVSVHGAPGSQNGQDHSGAISKDILWAKYNENVRATREFAAFLVDRYQNDVAFLGLGLLNEPVSGLSNSTGFSNSTSGVDFATMSQYYRDVVADVRAISPDVLVVTAPLLDKQYPGKEEACMQAFEPAITHAWHDWHPYVIWGNENQSERELVEAAAARTRDVAAWTGRPLLLGEWSLVTPGGSFSDTSSPLFQQFVSAYLGMLKQAKGGWTYWSWKKSSDDASTTQVDKWSLRSMLNLANSLQQSEDEDNAMVIVGSDGHGLHLPNTPVQQGWRLVNDPAWIAENGRAPEWWYNRRTQTLRTNRFDGLCLTAVDSNQGMQAQGAICDGAASSQQKWQLEDHRIILAGHTPRRCLSSNLTLSSCVHRDRTQYFNIGREQVVIRRTRTPHVAFGATEGGAALSQPNQTQWIVDHGQRTVQNVATGKCLDAFQNRDAGVVHVLDCSDDNVNQKWVYDAATSQLRHATHVGYCLDVCATNSTARGGFHLSECHDETDANIANQQFDLVGAAVQSAVPKGHYNCSTVPMRVNEDAGAAATDEERDGLIRSAALSSKSTGGAPSNAPNIAVVNCRSRALERSMGSYLVYNEVKGAEAGEVVGHSLVNALVVIGFVTGLTFFMALLYKFNCMRILVGYIMFSSSAILGFVGGQLVDTVNDTYLQWPIDWVSFLFIMVNFSFVGVVAIFYQKPFPVHECDTEDDFKALLFAFYARYSPDDTWKVDQVAARFFPNQSRMWPSLFHKYMVCSCGTESVPCSVQSAIEVRNEQRRERAAEDDEDKTIKLGLGDFIFYSVLVGRAAIYDFSTCGLGGTLFLLSVLHKALPALPISIFMATAFYFWARYTLTDFFNFVTVLPSAL</sequence>
<keyword evidence="11" id="KW-0914">Notch signaling pathway</keyword>
<keyword evidence="23" id="KW-0732">Signal</keyword>
<evidence type="ECO:0000256" key="23">
    <source>
        <dbReference type="SAM" id="SignalP"/>
    </source>
</evidence>
<evidence type="ECO:0000313" key="25">
    <source>
        <dbReference type="EMBL" id="RHY97581.1"/>
    </source>
</evidence>
<feature type="signal peptide" evidence="23">
    <location>
        <begin position="1"/>
        <end position="19"/>
    </location>
</feature>
<feature type="non-terminal residue" evidence="25">
    <location>
        <position position="1"/>
    </location>
</feature>
<dbReference type="GO" id="GO:0071555">
    <property type="term" value="P:cell wall organization"/>
    <property type="evidence" value="ECO:0007669"/>
    <property type="project" value="UniProtKB-KW"/>
</dbReference>
<dbReference type="InterPro" id="IPR001108">
    <property type="entry name" value="Peptidase_A22A"/>
</dbReference>
<dbReference type="GO" id="GO:0005789">
    <property type="term" value="C:endoplasmic reticulum membrane"/>
    <property type="evidence" value="ECO:0007669"/>
    <property type="project" value="UniProtKB-SubCell"/>
</dbReference>
<feature type="transmembrane region" description="Helical" evidence="22">
    <location>
        <begin position="780"/>
        <end position="801"/>
    </location>
</feature>
<accession>A0A3R6XDS5</accession>
<comment type="similarity">
    <text evidence="4">Belongs to the glycosyl hydrolase 5 (cellulase A) family.</text>
</comment>
<dbReference type="SMART" id="SM00730">
    <property type="entry name" value="PSN"/>
    <property type="match status" value="1"/>
</dbReference>
<evidence type="ECO:0000256" key="11">
    <source>
        <dbReference type="ARBA" id="ARBA00022976"/>
    </source>
</evidence>
<feature type="transmembrane region" description="Helical" evidence="22">
    <location>
        <begin position="813"/>
        <end position="835"/>
    </location>
</feature>
<keyword evidence="12 22" id="KW-1133">Transmembrane helix</keyword>
<evidence type="ECO:0000256" key="10">
    <source>
        <dbReference type="ARBA" id="ARBA00022968"/>
    </source>
</evidence>
<evidence type="ECO:0000256" key="14">
    <source>
        <dbReference type="ARBA" id="ARBA00023136"/>
    </source>
</evidence>
<dbReference type="AlphaFoldDB" id="A0A3R6XDS5"/>
<protein>
    <recommendedName>
        <fullName evidence="20">glucan 1,3-beta-glucosidase</fullName>
        <ecNumber evidence="20">3.2.1.58</ecNumber>
    </recommendedName>
    <alternativeName>
        <fullName evidence="21">Exo-1,3-beta-glucanase D</fullName>
    </alternativeName>
</protein>
<feature type="domain" description="Ricin B lectin" evidence="24">
    <location>
        <begin position="521"/>
        <end position="657"/>
    </location>
</feature>
<keyword evidence="10" id="KW-0735">Signal-anchor</keyword>
<dbReference type="SMART" id="SM00458">
    <property type="entry name" value="RICIN"/>
    <property type="match status" value="1"/>
</dbReference>
<dbReference type="SUPFAM" id="SSF51445">
    <property type="entry name" value="(Trans)glycosidases"/>
    <property type="match status" value="1"/>
</dbReference>
<evidence type="ECO:0000256" key="17">
    <source>
        <dbReference type="ARBA" id="ARBA00023316"/>
    </source>
</evidence>
<dbReference type="GO" id="GO:0007219">
    <property type="term" value="P:Notch signaling pathway"/>
    <property type="evidence" value="ECO:0007669"/>
    <property type="project" value="UniProtKB-KW"/>
</dbReference>
<dbReference type="InterPro" id="IPR017853">
    <property type="entry name" value="GH"/>
</dbReference>
<dbReference type="Pfam" id="PF00150">
    <property type="entry name" value="Cellulase"/>
    <property type="match status" value="1"/>
</dbReference>
<evidence type="ECO:0000256" key="3">
    <source>
        <dbReference type="ARBA" id="ARBA00004653"/>
    </source>
</evidence>
<evidence type="ECO:0000256" key="16">
    <source>
        <dbReference type="ARBA" id="ARBA00023295"/>
    </source>
</evidence>
<dbReference type="GO" id="GO:0005886">
    <property type="term" value="C:plasma membrane"/>
    <property type="evidence" value="ECO:0007669"/>
    <property type="project" value="UniProtKB-SubCell"/>
</dbReference>
<dbReference type="Pfam" id="PF01080">
    <property type="entry name" value="Presenilin"/>
    <property type="match status" value="2"/>
</dbReference>
<dbReference type="GO" id="GO:0000139">
    <property type="term" value="C:Golgi membrane"/>
    <property type="evidence" value="ECO:0007669"/>
    <property type="project" value="UniProtKB-SubCell"/>
</dbReference>
<evidence type="ECO:0000256" key="8">
    <source>
        <dbReference type="ARBA" id="ARBA00022801"/>
    </source>
</evidence>
<dbReference type="PANTHER" id="PTHR31297">
    <property type="entry name" value="GLUCAN ENDO-1,6-BETA-GLUCOSIDASE B"/>
    <property type="match status" value="1"/>
</dbReference>
<evidence type="ECO:0000259" key="24">
    <source>
        <dbReference type="SMART" id="SM00458"/>
    </source>
</evidence>
<evidence type="ECO:0000256" key="2">
    <source>
        <dbReference type="ARBA" id="ARBA00004477"/>
    </source>
</evidence>
<evidence type="ECO:0000256" key="5">
    <source>
        <dbReference type="ARBA" id="ARBA00008604"/>
    </source>
</evidence>
<evidence type="ECO:0000313" key="26">
    <source>
        <dbReference type="Proteomes" id="UP000285712"/>
    </source>
</evidence>
<comment type="subcellular location">
    <subcellularLocation>
        <location evidence="1">Cell membrane</location>
        <topology evidence="1">Single-pass type II membrane protein</topology>
    </subcellularLocation>
    <subcellularLocation>
        <location evidence="2">Endoplasmic reticulum membrane</location>
        <topology evidence="2">Multi-pass membrane protein</topology>
    </subcellularLocation>
    <subcellularLocation>
        <location evidence="3">Golgi apparatus membrane</location>
        <topology evidence="3">Multi-pass membrane protein</topology>
    </subcellularLocation>
</comment>
<keyword evidence="6" id="KW-1003">Cell membrane</keyword>
<evidence type="ECO:0000256" key="13">
    <source>
        <dbReference type="ARBA" id="ARBA00023034"/>
    </source>
</evidence>
<dbReference type="Pfam" id="PF00652">
    <property type="entry name" value="Ricin_B_lectin"/>
    <property type="match status" value="1"/>
</dbReference>
<evidence type="ECO:0000256" key="22">
    <source>
        <dbReference type="SAM" id="Phobius"/>
    </source>
</evidence>
<comment type="similarity">
    <text evidence="5">Belongs to the peptidase A22A family.</text>
</comment>
<dbReference type="InterPro" id="IPR050386">
    <property type="entry name" value="Glycosyl_hydrolase_5"/>
</dbReference>
<keyword evidence="16" id="KW-0326">Glycosidase</keyword>
<proteinExistence type="inferred from homology"/>
<organism evidence="25 26">
    <name type="scientific">Aphanomyces astaci</name>
    <name type="common">Crayfish plague agent</name>
    <dbReference type="NCBI Taxonomy" id="112090"/>
    <lineage>
        <taxon>Eukaryota</taxon>
        <taxon>Sar</taxon>
        <taxon>Stramenopiles</taxon>
        <taxon>Oomycota</taxon>
        <taxon>Saprolegniomycetes</taxon>
        <taxon>Saprolegniales</taxon>
        <taxon>Verrucalvaceae</taxon>
        <taxon>Aphanomyces</taxon>
    </lineage>
</organism>
<keyword evidence="15" id="KW-0325">Glycoprotein</keyword>
<comment type="caution">
    <text evidence="25">The sequence shown here is derived from an EMBL/GenBank/DDBJ whole genome shotgun (WGS) entry which is preliminary data.</text>
</comment>
<evidence type="ECO:0000256" key="20">
    <source>
        <dbReference type="ARBA" id="ARBA00038929"/>
    </source>
</evidence>
<evidence type="ECO:0000256" key="15">
    <source>
        <dbReference type="ARBA" id="ARBA00023180"/>
    </source>
</evidence>
<reference evidence="25 26" key="1">
    <citation type="submission" date="2018-08" db="EMBL/GenBank/DDBJ databases">
        <title>Aphanomyces genome sequencing and annotation.</title>
        <authorList>
            <person name="Minardi D."/>
            <person name="Oidtmann B."/>
            <person name="Van Der Giezen M."/>
            <person name="Studholme D.J."/>
        </authorList>
    </citation>
    <scope>NUCLEOTIDE SEQUENCE [LARGE SCALE GENOMIC DNA]</scope>
    <source>
        <strain evidence="25 26">Sv</strain>
    </source>
</reference>
<evidence type="ECO:0000256" key="1">
    <source>
        <dbReference type="ARBA" id="ARBA00004401"/>
    </source>
</evidence>
<dbReference type="VEuPathDB" id="FungiDB:H257_04527"/>
<keyword evidence="14 22" id="KW-0472">Membrane</keyword>
<dbReference type="GO" id="GO:0042500">
    <property type="term" value="F:aspartic endopeptidase activity, intramembrane cleaving"/>
    <property type="evidence" value="ECO:0007669"/>
    <property type="project" value="InterPro"/>
</dbReference>
<evidence type="ECO:0000256" key="21">
    <source>
        <dbReference type="ARBA" id="ARBA00041260"/>
    </source>
</evidence>
<evidence type="ECO:0000256" key="18">
    <source>
        <dbReference type="ARBA" id="ARBA00036824"/>
    </source>
</evidence>
<keyword evidence="9" id="KW-0256">Endoplasmic reticulum</keyword>
<evidence type="ECO:0000256" key="4">
    <source>
        <dbReference type="ARBA" id="ARBA00005641"/>
    </source>
</evidence>
<dbReference type="Gene3D" id="2.80.10.50">
    <property type="match status" value="2"/>
</dbReference>
<dbReference type="InterPro" id="IPR035992">
    <property type="entry name" value="Ricin_B-like_lectins"/>
</dbReference>
<evidence type="ECO:0000256" key="9">
    <source>
        <dbReference type="ARBA" id="ARBA00022824"/>
    </source>
</evidence>
<dbReference type="Proteomes" id="UP000285712">
    <property type="component" value="Unassembled WGS sequence"/>
</dbReference>
<dbReference type="PROSITE" id="PS50231">
    <property type="entry name" value="RICIN_B_LECTIN"/>
    <property type="match status" value="1"/>
</dbReference>
<evidence type="ECO:0000256" key="7">
    <source>
        <dbReference type="ARBA" id="ARBA00022692"/>
    </source>
</evidence>
<evidence type="ECO:0000256" key="6">
    <source>
        <dbReference type="ARBA" id="ARBA00022475"/>
    </source>
</evidence>
<dbReference type="GO" id="GO:0004338">
    <property type="term" value="F:glucan exo-1,3-beta-glucosidase activity"/>
    <property type="evidence" value="ECO:0007669"/>
    <property type="project" value="UniProtKB-EC"/>
</dbReference>
<dbReference type="GO" id="GO:0005576">
    <property type="term" value="C:extracellular region"/>
    <property type="evidence" value="ECO:0007669"/>
    <property type="project" value="TreeGrafter"/>
</dbReference>
<keyword evidence="8" id="KW-0378">Hydrolase</keyword>
<evidence type="ECO:0000256" key="12">
    <source>
        <dbReference type="ARBA" id="ARBA00022989"/>
    </source>
</evidence>
<dbReference type="InterPro" id="IPR001547">
    <property type="entry name" value="Glyco_hydro_5"/>
</dbReference>